<organism evidence="2 3">
    <name type="scientific">Romanomermis culicivorax</name>
    <name type="common">Nematode worm</name>
    <dbReference type="NCBI Taxonomy" id="13658"/>
    <lineage>
        <taxon>Eukaryota</taxon>
        <taxon>Metazoa</taxon>
        <taxon>Ecdysozoa</taxon>
        <taxon>Nematoda</taxon>
        <taxon>Enoplea</taxon>
        <taxon>Dorylaimia</taxon>
        <taxon>Mermithida</taxon>
        <taxon>Mermithoidea</taxon>
        <taxon>Mermithidae</taxon>
        <taxon>Romanomermis</taxon>
    </lineage>
</organism>
<accession>A0A915IFB4</accession>
<dbReference type="WBParaSite" id="nRc.2.0.1.t11911-RA">
    <property type="protein sequence ID" value="nRc.2.0.1.t11911-RA"/>
    <property type="gene ID" value="nRc.2.0.1.g11911"/>
</dbReference>
<keyword evidence="2" id="KW-1185">Reference proteome</keyword>
<evidence type="ECO:0000256" key="1">
    <source>
        <dbReference type="SAM" id="MobiDB-lite"/>
    </source>
</evidence>
<reference evidence="3" key="1">
    <citation type="submission" date="2022-11" db="UniProtKB">
        <authorList>
            <consortium name="WormBaseParasite"/>
        </authorList>
    </citation>
    <scope>IDENTIFICATION</scope>
</reference>
<feature type="region of interest" description="Disordered" evidence="1">
    <location>
        <begin position="127"/>
        <end position="148"/>
    </location>
</feature>
<proteinExistence type="predicted"/>
<sequence length="317" mass="35605">MAAVISAIKNYRRQKQSGSLLRTNEKVQPKNIKLLILPLCSTMGRFYAKIAPEACPTCLINGLTVSKHEAEKIIRRHKLIDEHMDQSVFMYRVNDKGHWTATTVCQLEDSCTLAVVLLHSSDLRASKAENDAQSRAKPKSLSGHKLTGIDPNPIGSAIQDPTIGVFYMLIWFRFSQKNPNRKNLMRGKQSVAKKRMTREYRSRKSQGRRKPTVSETDAVNFPQPVIAKMDELRGVSRVAVNGNNPSRSKRIVGKLDGRGATYSIMHTADEINKKRSKDTASRQWRKFDDGAAAPVVSPTTIGEEKIKESCQKTKEKN</sequence>
<feature type="region of interest" description="Disordered" evidence="1">
    <location>
        <begin position="274"/>
        <end position="317"/>
    </location>
</feature>
<protein>
    <submittedName>
        <fullName evidence="3">Uncharacterized protein</fullName>
    </submittedName>
</protein>
<dbReference type="AlphaFoldDB" id="A0A915IFB4"/>
<dbReference type="Proteomes" id="UP000887565">
    <property type="component" value="Unplaced"/>
</dbReference>
<feature type="compositionally biased region" description="Basic residues" evidence="1">
    <location>
        <begin position="185"/>
        <end position="196"/>
    </location>
</feature>
<evidence type="ECO:0000313" key="3">
    <source>
        <dbReference type="WBParaSite" id="nRc.2.0.1.t11911-RA"/>
    </source>
</evidence>
<feature type="compositionally biased region" description="Basic and acidic residues" evidence="1">
    <location>
        <begin position="274"/>
        <end position="289"/>
    </location>
</feature>
<evidence type="ECO:0000313" key="2">
    <source>
        <dbReference type="Proteomes" id="UP000887565"/>
    </source>
</evidence>
<name>A0A915IFB4_ROMCU</name>
<feature type="region of interest" description="Disordered" evidence="1">
    <location>
        <begin position="185"/>
        <end position="215"/>
    </location>
</feature>
<feature type="compositionally biased region" description="Basic and acidic residues" evidence="1">
    <location>
        <begin position="302"/>
        <end position="317"/>
    </location>
</feature>